<gene>
    <name evidence="2" type="ORF">HAX54_026958</name>
</gene>
<feature type="non-terminal residue" evidence="2">
    <location>
        <position position="1"/>
    </location>
</feature>
<reference evidence="2 3" key="1">
    <citation type="journal article" date="2021" name="BMC Genomics">
        <title>Datura genome reveals duplications of psychoactive alkaloid biosynthetic genes and high mutation rate following tissue culture.</title>
        <authorList>
            <person name="Rajewski A."/>
            <person name="Carter-House D."/>
            <person name="Stajich J."/>
            <person name="Litt A."/>
        </authorList>
    </citation>
    <scope>NUCLEOTIDE SEQUENCE [LARGE SCALE GENOMIC DNA]</scope>
    <source>
        <strain evidence="2">AR-01</strain>
    </source>
</reference>
<dbReference type="EMBL" id="JACEIK010003276">
    <property type="protein sequence ID" value="MCD9641086.1"/>
    <property type="molecule type" value="Genomic_DNA"/>
</dbReference>
<protein>
    <submittedName>
        <fullName evidence="2">Uncharacterized protein</fullName>
    </submittedName>
</protein>
<feature type="region of interest" description="Disordered" evidence="1">
    <location>
        <begin position="41"/>
        <end position="61"/>
    </location>
</feature>
<sequence length="114" mass="12867">KIKETTSLLRSGRKLVKAADILSGQWRSNIERGGVLLGFGERRGAGRSRQRREKERSKGRKVGDWMVSGWLLAGVRGGKMGRGEEDDVGSSEKTMGKVKRGRCGNERRRRRLVW</sequence>
<accession>A0ABS8V403</accession>
<dbReference type="Proteomes" id="UP000823775">
    <property type="component" value="Unassembled WGS sequence"/>
</dbReference>
<evidence type="ECO:0000313" key="2">
    <source>
        <dbReference type="EMBL" id="MCD9641086.1"/>
    </source>
</evidence>
<keyword evidence="3" id="KW-1185">Reference proteome</keyword>
<comment type="caution">
    <text evidence="2">The sequence shown here is derived from an EMBL/GenBank/DDBJ whole genome shotgun (WGS) entry which is preliminary data.</text>
</comment>
<organism evidence="2 3">
    <name type="scientific">Datura stramonium</name>
    <name type="common">Jimsonweed</name>
    <name type="synonym">Common thornapple</name>
    <dbReference type="NCBI Taxonomy" id="4076"/>
    <lineage>
        <taxon>Eukaryota</taxon>
        <taxon>Viridiplantae</taxon>
        <taxon>Streptophyta</taxon>
        <taxon>Embryophyta</taxon>
        <taxon>Tracheophyta</taxon>
        <taxon>Spermatophyta</taxon>
        <taxon>Magnoliopsida</taxon>
        <taxon>eudicotyledons</taxon>
        <taxon>Gunneridae</taxon>
        <taxon>Pentapetalae</taxon>
        <taxon>asterids</taxon>
        <taxon>lamiids</taxon>
        <taxon>Solanales</taxon>
        <taxon>Solanaceae</taxon>
        <taxon>Solanoideae</taxon>
        <taxon>Datureae</taxon>
        <taxon>Datura</taxon>
    </lineage>
</organism>
<evidence type="ECO:0000313" key="3">
    <source>
        <dbReference type="Proteomes" id="UP000823775"/>
    </source>
</evidence>
<proteinExistence type="predicted"/>
<feature type="region of interest" description="Disordered" evidence="1">
    <location>
        <begin position="77"/>
        <end position="114"/>
    </location>
</feature>
<feature type="compositionally biased region" description="Basic residues" evidence="1">
    <location>
        <begin position="96"/>
        <end position="114"/>
    </location>
</feature>
<evidence type="ECO:0000256" key="1">
    <source>
        <dbReference type="SAM" id="MobiDB-lite"/>
    </source>
</evidence>
<name>A0ABS8V403_DATST</name>